<name>A0A015VXF9_BACFG</name>
<protein>
    <submittedName>
        <fullName evidence="1">Uncharacterized protein</fullName>
    </submittedName>
</protein>
<dbReference type="PATRIC" id="fig|1339315.3.peg.4004"/>
<comment type="caution">
    <text evidence="1">The sequence shown here is derived from an EMBL/GenBank/DDBJ whole genome shotgun (WGS) entry which is preliminary data.</text>
</comment>
<dbReference type="AlphaFoldDB" id="A0A015VXF9"/>
<accession>A0A015VXF9</accession>
<dbReference type="Proteomes" id="UP000020529">
    <property type="component" value="Unassembled WGS sequence"/>
</dbReference>
<evidence type="ECO:0000313" key="1">
    <source>
        <dbReference type="EMBL" id="EXY72900.1"/>
    </source>
</evidence>
<evidence type="ECO:0000313" key="2">
    <source>
        <dbReference type="Proteomes" id="UP000020529"/>
    </source>
</evidence>
<proteinExistence type="predicted"/>
<reference evidence="1 2" key="1">
    <citation type="submission" date="2014-02" db="EMBL/GenBank/DDBJ databases">
        <authorList>
            <person name="Sears C."/>
            <person name="Carroll K."/>
            <person name="Sack B.R."/>
            <person name="Qadri F."/>
            <person name="Myers L.L."/>
            <person name="Chung G.-T."/>
            <person name="Escheverria P."/>
            <person name="Fraser C.M."/>
            <person name="Sadzewicz L."/>
            <person name="Shefchek K.A."/>
            <person name="Tallon L."/>
            <person name="Das S.P."/>
            <person name="Daugherty S."/>
            <person name="Mongodin E.F."/>
        </authorList>
    </citation>
    <scope>NUCLEOTIDE SEQUENCE [LARGE SCALE GENOMIC DNA]</scope>
    <source>
        <strain evidence="2">3988T(B)14</strain>
    </source>
</reference>
<gene>
    <name evidence="1" type="ORF">M124_3339</name>
</gene>
<organism evidence="1 2">
    <name type="scientific">Bacteroides fragilis str. 3988T(B)14</name>
    <dbReference type="NCBI Taxonomy" id="1339315"/>
    <lineage>
        <taxon>Bacteria</taxon>
        <taxon>Pseudomonadati</taxon>
        <taxon>Bacteroidota</taxon>
        <taxon>Bacteroidia</taxon>
        <taxon>Bacteroidales</taxon>
        <taxon>Bacteroidaceae</taxon>
        <taxon>Bacteroides</taxon>
    </lineage>
</organism>
<sequence>MYLSTNGVKSHIKSVENFDKVGFDWDKIQVMFPAEVDTIPIAPEYEIANW</sequence>
<dbReference type="EMBL" id="JGCY01000384">
    <property type="protein sequence ID" value="EXY72900.1"/>
    <property type="molecule type" value="Genomic_DNA"/>
</dbReference>